<dbReference type="AlphaFoldDB" id="A0A0F9T6E0"/>
<comment type="caution">
    <text evidence="1">The sequence shown here is derived from an EMBL/GenBank/DDBJ whole genome shotgun (WGS) entry which is preliminary data.</text>
</comment>
<dbReference type="EMBL" id="LAZR01000290">
    <property type="protein sequence ID" value="KKN76770.1"/>
    <property type="molecule type" value="Genomic_DNA"/>
</dbReference>
<dbReference type="PROSITE" id="PS51318">
    <property type="entry name" value="TAT"/>
    <property type="match status" value="1"/>
</dbReference>
<protein>
    <submittedName>
        <fullName evidence="1">Uncharacterized protein</fullName>
    </submittedName>
</protein>
<dbReference type="InterPro" id="IPR019546">
    <property type="entry name" value="TAT_signal_bac_arc"/>
</dbReference>
<organism evidence="1">
    <name type="scientific">marine sediment metagenome</name>
    <dbReference type="NCBI Taxonomy" id="412755"/>
    <lineage>
        <taxon>unclassified sequences</taxon>
        <taxon>metagenomes</taxon>
        <taxon>ecological metagenomes</taxon>
    </lineage>
</organism>
<reference evidence="1" key="1">
    <citation type="journal article" date="2015" name="Nature">
        <title>Complex archaea that bridge the gap between prokaryotes and eukaryotes.</title>
        <authorList>
            <person name="Spang A."/>
            <person name="Saw J.H."/>
            <person name="Jorgensen S.L."/>
            <person name="Zaremba-Niedzwiedzka K."/>
            <person name="Martijn J."/>
            <person name="Lind A.E."/>
            <person name="van Eijk R."/>
            <person name="Schleper C."/>
            <person name="Guy L."/>
            <person name="Ettema T.J."/>
        </authorList>
    </citation>
    <scope>NUCLEOTIDE SEQUENCE</scope>
</reference>
<sequence>MNRRSFLKTLISAAGAVAAAPYVPAIIREPVAQWHRNHLAEALAASMIETKEVMTANVLQQAFSRSGDHDQ</sequence>
<name>A0A0F9T6E0_9ZZZZ</name>
<accession>A0A0F9T6E0</accession>
<evidence type="ECO:0000313" key="1">
    <source>
        <dbReference type="EMBL" id="KKN76770.1"/>
    </source>
</evidence>
<proteinExistence type="predicted"/>
<dbReference type="InterPro" id="IPR006311">
    <property type="entry name" value="TAT_signal"/>
</dbReference>
<gene>
    <name evidence="1" type="ORF">LCGC14_0367410</name>
</gene>
<dbReference type="NCBIfam" id="TIGR01409">
    <property type="entry name" value="TAT_signal_seq"/>
    <property type="match status" value="1"/>
</dbReference>